<dbReference type="PANTHER" id="PTHR43968:SF6">
    <property type="entry name" value="GLUTATHIONE S-TRANSFERASE OMEGA"/>
    <property type="match status" value="1"/>
</dbReference>
<dbReference type="PROSITE" id="PS50404">
    <property type="entry name" value="GST_NTER"/>
    <property type="match status" value="1"/>
</dbReference>
<dbReference type="SUPFAM" id="SSF52833">
    <property type="entry name" value="Thioredoxin-like"/>
    <property type="match status" value="1"/>
</dbReference>
<accession>A0A916YW93</accession>
<protein>
    <submittedName>
        <fullName evidence="2">Glutathione S-transferase</fullName>
    </submittedName>
</protein>
<proteinExistence type="predicted"/>
<dbReference type="Gene3D" id="3.40.30.10">
    <property type="entry name" value="Glutaredoxin"/>
    <property type="match status" value="1"/>
</dbReference>
<dbReference type="InterPro" id="IPR004045">
    <property type="entry name" value="Glutathione_S-Trfase_N"/>
</dbReference>
<dbReference type="OrthoDB" id="9813092at2"/>
<reference evidence="2" key="2">
    <citation type="submission" date="2020-09" db="EMBL/GenBank/DDBJ databases">
        <authorList>
            <person name="Sun Q."/>
            <person name="Zhou Y."/>
        </authorList>
    </citation>
    <scope>NUCLEOTIDE SEQUENCE</scope>
    <source>
        <strain evidence="2">CGMCC 1.15360</strain>
    </source>
</reference>
<dbReference type="AlphaFoldDB" id="A0A916YW93"/>
<evidence type="ECO:0000259" key="1">
    <source>
        <dbReference type="PROSITE" id="PS50404"/>
    </source>
</evidence>
<evidence type="ECO:0000313" key="3">
    <source>
        <dbReference type="Proteomes" id="UP000612349"/>
    </source>
</evidence>
<feature type="domain" description="GST N-terminal" evidence="1">
    <location>
        <begin position="2"/>
        <end position="81"/>
    </location>
</feature>
<dbReference type="EMBL" id="BMIP01000002">
    <property type="protein sequence ID" value="GGD63867.1"/>
    <property type="molecule type" value="Genomic_DNA"/>
</dbReference>
<comment type="caution">
    <text evidence="2">The sequence shown here is derived from an EMBL/GenBank/DDBJ whole genome shotgun (WGS) entry which is preliminary data.</text>
</comment>
<sequence>MTGDILYSFRRCPYAMRARLALAASGFTGELREVKLANKPAAMLEASPKGTVPVLVLADGQVIEESIEIMHHALAISDPDGWLERDDPDLIARNDGPFKHDLDRYKYPERHDSDALAHRESGLRFLRDLDARLETHGQLCGAAMGLADAAIFPFVRQFANNDRSWFDALPLPHLQGWLAGHLASDLFATIMARPKPWAEGDEPLAFPG</sequence>
<dbReference type="Proteomes" id="UP000612349">
    <property type="component" value="Unassembled WGS sequence"/>
</dbReference>
<evidence type="ECO:0000313" key="2">
    <source>
        <dbReference type="EMBL" id="GGD63867.1"/>
    </source>
</evidence>
<dbReference type="Gene3D" id="1.20.1050.10">
    <property type="match status" value="1"/>
</dbReference>
<name>A0A916YW93_9SPHN</name>
<dbReference type="PANTHER" id="PTHR43968">
    <property type="match status" value="1"/>
</dbReference>
<dbReference type="Pfam" id="PF13417">
    <property type="entry name" value="GST_N_3"/>
    <property type="match status" value="1"/>
</dbReference>
<organism evidence="2 3">
    <name type="scientific">Croceicoccus mobilis</name>
    <dbReference type="NCBI Taxonomy" id="1703339"/>
    <lineage>
        <taxon>Bacteria</taxon>
        <taxon>Pseudomonadati</taxon>
        <taxon>Pseudomonadota</taxon>
        <taxon>Alphaproteobacteria</taxon>
        <taxon>Sphingomonadales</taxon>
        <taxon>Erythrobacteraceae</taxon>
        <taxon>Croceicoccus</taxon>
    </lineage>
</organism>
<dbReference type="InterPro" id="IPR036282">
    <property type="entry name" value="Glutathione-S-Trfase_C_sf"/>
</dbReference>
<dbReference type="Pfam" id="PF13410">
    <property type="entry name" value="GST_C_2"/>
    <property type="match status" value="1"/>
</dbReference>
<reference evidence="2" key="1">
    <citation type="journal article" date="2014" name="Int. J. Syst. Evol. Microbiol.">
        <title>Complete genome sequence of Corynebacterium casei LMG S-19264T (=DSM 44701T), isolated from a smear-ripened cheese.</title>
        <authorList>
            <consortium name="US DOE Joint Genome Institute (JGI-PGF)"/>
            <person name="Walter F."/>
            <person name="Albersmeier A."/>
            <person name="Kalinowski J."/>
            <person name="Ruckert C."/>
        </authorList>
    </citation>
    <scope>NUCLEOTIDE SEQUENCE</scope>
    <source>
        <strain evidence="2">CGMCC 1.15360</strain>
    </source>
</reference>
<gene>
    <name evidence="2" type="ORF">GCM10010990_11670</name>
</gene>
<keyword evidence="3" id="KW-1185">Reference proteome</keyword>
<dbReference type="GO" id="GO:0005737">
    <property type="term" value="C:cytoplasm"/>
    <property type="evidence" value="ECO:0007669"/>
    <property type="project" value="TreeGrafter"/>
</dbReference>
<dbReference type="RefSeq" id="WP_066776148.1">
    <property type="nucleotide sequence ID" value="NZ_BMIP01000002.1"/>
</dbReference>
<dbReference type="CDD" id="cd03196">
    <property type="entry name" value="GST_C_5"/>
    <property type="match status" value="1"/>
</dbReference>
<dbReference type="InterPro" id="IPR050983">
    <property type="entry name" value="GST_Omega/HSP26"/>
</dbReference>
<dbReference type="SUPFAM" id="SSF47616">
    <property type="entry name" value="GST C-terminal domain-like"/>
    <property type="match status" value="1"/>
</dbReference>
<dbReference type="InterPro" id="IPR036249">
    <property type="entry name" value="Thioredoxin-like_sf"/>
</dbReference>